<evidence type="ECO:0000313" key="2">
    <source>
        <dbReference type="EMBL" id="KLK92632.1"/>
    </source>
</evidence>
<gene>
    <name evidence="2" type="ORF">AA309_13115</name>
</gene>
<dbReference type="Pfam" id="PF04964">
    <property type="entry name" value="Flp_Fap"/>
    <property type="match status" value="1"/>
</dbReference>
<organism evidence="2 3">
    <name type="scientific">Microvirga vignae</name>
    <dbReference type="NCBI Taxonomy" id="1225564"/>
    <lineage>
        <taxon>Bacteria</taxon>
        <taxon>Pseudomonadati</taxon>
        <taxon>Pseudomonadota</taxon>
        <taxon>Alphaproteobacteria</taxon>
        <taxon>Hyphomicrobiales</taxon>
        <taxon>Methylobacteriaceae</taxon>
        <taxon>Microvirga</taxon>
    </lineage>
</organism>
<proteinExistence type="predicted"/>
<dbReference type="PATRIC" id="fig|1225564.3.peg.3466"/>
<keyword evidence="1" id="KW-0812">Transmembrane</keyword>
<dbReference type="InterPro" id="IPR007047">
    <property type="entry name" value="Flp_Fap"/>
</dbReference>
<protein>
    <recommendedName>
        <fullName evidence="4">Pilus assembly protein</fullName>
    </recommendedName>
</protein>
<keyword evidence="3" id="KW-1185">Reference proteome</keyword>
<reference evidence="2 3" key="1">
    <citation type="submission" date="2015-05" db="EMBL/GenBank/DDBJ databases">
        <title>Draft genome sequence of Microvirga vignae strain BR3299, a novel nitrogen fixing bacteria isolated from Brazil semi-aired region.</title>
        <authorList>
            <person name="Zilli J.E."/>
            <person name="Passos S.R."/>
            <person name="Leite J."/>
            <person name="Baldani J.I."/>
            <person name="Xavier G.R."/>
            <person name="Rumjaneck N.G."/>
            <person name="Simoes-Araujo J.L."/>
        </authorList>
    </citation>
    <scope>NUCLEOTIDE SEQUENCE [LARGE SCALE GENOMIC DNA]</scope>
    <source>
        <strain evidence="2 3">BR3299</strain>
    </source>
</reference>
<dbReference type="STRING" id="1225564.AA309_13115"/>
<dbReference type="AlphaFoldDB" id="A0A0H1RJ40"/>
<accession>A0A0H1RJ40</accession>
<keyword evidence="1" id="KW-0472">Membrane</keyword>
<evidence type="ECO:0008006" key="4">
    <source>
        <dbReference type="Google" id="ProtNLM"/>
    </source>
</evidence>
<sequence>MSQFLKRFARDEEGASLVEYSVLIGLISAAVILLIGTVGGKVTNAWTRLNTNMNGAAFN</sequence>
<evidence type="ECO:0000256" key="1">
    <source>
        <dbReference type="SAM" id="Phobius"/>
    </source>
</evidence>
<feature type="transmembrane region" description="Helical" evidence="1">
    <location>
        <begin position="20"/>
        <end position="39"/>
    </location>
</feature>
<dbReference type="EMBL" id="LCYG01000032">
    <property type="protein sequence ID" value="KLK92632.1"/>
    <property type="molecule type" value="Genomic_DNA"/>
</dbReference>
<dbReference type="Proteomes" id="UP000035489">
    <property type="component" value="Unassembled WGS sequence"/>
</dbReference>
<comment type="caution">
    <text evidence="2">The sequence shown here is derived from an EMBL/GenBank/DDBJ whole genome shotgun (WGS) entry which is preliminary data.</text>
</comment>
<dbReference type="OrthoDB" id="5325135at2"/>
<evidence type="ECO:0000313" key="3">
    <source>
        <dbReference type="Proteomes" id="UP000035489"/>
    </source>
</evidence>
<name>A0A0H1RJ40_9HYPH</name>
<dbReference type="RefSeq" id="WP_047189453.1">
    <property type="nucleotide sequence ID" value="NZ_LCYG01000032.1"/>
</dbReference>
<keyword evidence="1" id="KW-1133">Transmembrane helix</keyword>